<dbReference type="InterPro" id="IPR016035">
    <property type="entry name" value="Acyl_Trfase/lysoPLipase"/>
</dbReference>
<organism evidence="6 7">
    <name type="scientific">Diacronema lutheri</name>
    <name type="common">Unicellular marine alga</name>
    <name type="synonym">Monochrysis lutheri</name>
    <dbReference type="NCBI Taxonomy" id="2081491"/>
    <lineage>
        <taxon>Eukaryota</taxon>
        <taxon>Haptista</taxon>
        <taxon>Haptophyta</taxon>
        <taxon>Pavlovophyceae</taxon>
        <taxon>Pavlovales</taxon>
        <taxon>Pavlovaceae</taxon>
        <taxon>Diacronema</taxon>
    </lineage>
</organism>
<protein>
    <recommendedName>
        <fullName evidence="5">PNPLA domain-containing protein</fullName>
    </recommendedName>
</protein>
<comment type="caution">
    <text evidence="6">The sequence shown here is derived from an EMBL/GenBank/DDBJ whole genome shotgun (WGS) entry which is preliminary data.</text>
</comment>
<evidence type="ECO:0000256" key="1">
    <source>
        <dbReference type="ARBA" id="ARBA00010240"/>
    </source>
</evidence>
<keyword evidence="7" id="KW-1185">Reference proteome</keyword>
<keyword evidence="3" id="KW-0442">Lipid degradation</keyword>
<feature type="active site" description="Proton acceptor" evidence="3">
    <location>
        <position position="281"/>
    </location>
</feature>
<evidence type="ECO:0000256" key="4">
    <source>
        <dbReference type="SAM" id="Phobius"/>
    </source>
</evidence>
<proteinExistence type="inferred from homology"/>
<reference evidence="6" key="1">
    <citation type="submission" date="2021-05" db="EMBL/GenBank/DDBJ databases">
        <title>The genome of the haptophyte Pavlova lutheri (Diacronema luteri, Pavlovales) - a model for lipid biosynthesis in eukaryotic algae.</title>
        <authorList>
            <person name="Hulatt C.J."/>
            <person name="Posewitz M.C."/>
        </authorList>
    </citation>
    <scope>NUCLEOTIDE SEQUENCE</scope>
    <source>
        <strain evidence="6">NIVA-4/92</strain>
    </source>
</reference>
<keyword evidence="4" id="KW-1133">Transmembrane helix</keyword>
<gene>
    <name evidence="6" type="ORF">KFE25_002000</name>
</gene>
<dbReference type="PANTHER" id="PTHR32176:SF92">
    <property type="entry name" value="XYLOSE ISOMERASE"/>
    <property type="match status" value="1"/>
</dbReference>
<dbReference type="GO" id="GO:0004620">
    <property type="term" value="F:phospholipase activity"/>
    <property type="evidence" value="ECO:0007669"/>
    <property type="project" value="TreeGrafter"/>
</dbReference>
<keyword evidence="4" id="KW-0472">Membrane</keyword>
<dbReference type="CDD" id="cd07199">
    <property type="entry name" value="Pat17_PNPLA8_PNPLA9_like"/>
    <property type="match status" value="1"/>
</dbReference>
<evidence type="ECO:0000313" key="6">
    <source>
        <dbReference type="EMBL" id="KAG8466244.1"/>
    </source>
</evidence>
<dbReference type="PROSITE" id="PS51635">
    <property type="entry name" value="PNPLA"/>
    <property type="match status" value="1"/>
</dbReference>
<evidence type="ECO:0000256" key="3">
    <source>
        <dbReference type="PROSITE-ProRule" id="PRU01161"/>
    </source>
</evidence>
<keyword evidence="3" id="KW-0378">Hydrolase</keyword>
<evidence type="ECO:0000259" key="5">
    <source>
        <dbReference type="PROSITE" id="PS51635"/>
    </source>
</evidence>
<dbReference type="Gene3D" id="3.40.1090.10">
    <property type="entry name" value="Cytosolic phospholipase A2 catalytic domain"/>
    <property type="match status" value="1"/>
</dbReference>
<sequence length="532" mass="56522">MGIPALGARPAARWPVACAGVLLGLAVGFIARPLADVPAPTAPRALAAPTRLRDSAASRLPICAETVRVLSLDGGGMRGLIGATVLEELELILSDKLGAPARLGDFFDVVVGTSTGGLQAAALMVGHGAANLSDIYTRHGPTIFSNETRNCKPHQQAIINERCTLDLYNLGGLIYDCLPALAHCYLSYPTYSTDGIERVAREYLGELTTAEEFGGRVLGMTTYDLLRGTPITLTNLGASAASTYSLVDAALATSAAPTFFNPRNLTCVGCAGGAERVLAADGALYANNPTLIAYELAEKMAAERLGCALTPDRSLVLSLGTGRQRSDLYRTGNLDLRDNTLGSVLKTVVQFLEYNDTRWWDEQWGSLKWIFLPLTAHQLELLNAALIGQEELTDQFFKKVFGASGAATRYLRVNVDLSRFERAAPFDASPHNVAALRGIGEEAAMTARYRLSRFADELMLASARDAPSGRLRGEAGARSSARARWSPDSPRAVAALGLAVALLAIGAAVTRSRYRARLGAGLSGARAQSVLL</sequence>
<dbReference type="SUPFAM" id="SSF52151">
    <property type="entry name" value="FabD/lysophospholipase-like"/>
    <property type="match status" value="1"/>
</dbReference>
<dbReference type="EMBL" id="JAGTXO010000008">
    <property type="protein sequence ID" value="KAG8466244.1"/>
    <property type="molecule type" value="Genomic_DNA"/>
</dbReference>
<keyword evidence="4" id="KW-0812">Transmembrane</keyword>
<dbReference type="AlphaFoldDB" id="A0A8J5XMN3"/>
<dbReference type="Proteomes" id="UP000751190">
    <property type="component" value="Unassembled WGS sequence"/>
</dbReference>
<feature type="active site" description="Nucleophile" evidence="3">
    <location>
        <position position="114"/>
    </location>
</feature>
<feature type="short sequence motif" description="GXGXXG" evidence="3">
    <location>
        <begin position="74"/>
        <end position="79"/>
    </location>
</feature>
<feature type="transmembrane region" description="Helical" evidence="4">
    <location>
        <begin position="492"/>
        <end position="510"/>
    </location>
</feature>
<dbReference type="Pfam" id="PF01734">
    <property type="entry name" value="Patatin"/>
    <property type="match status" value="1"/>
</dbReference>
<feature type="short sequence motif" description="GXSXG" evidence="3">
    <location>
        <begin position="112"/>
        <end position="116"/>
    </location>
</feature>
<name>A0A8J5XMN3_DIALT</name>
<evidence type="ECO:0000256" key="2">
    <source>
        <dbReference type="ARBA" id="ARBA00023098"/>
    </source>
</evidence>
<dbReference type="GO" id="GO:0016042">
    <property type="term" value="P:lipid catabolic process"/>
    <property type="evidence" value="ECO:0007669"/>
    <property type="project" value="UniProtKB-UniRule"/>
</dbReference>
<dbReference type="InterPro" id="IPR002641">
    <property type="entry name" value="PNPLA_dom"/>
</dbReference>
<feature type="short sequence motif" description="DGA/G" evidence="3">
    <location>
        <begin position="281"/>
        <end position="283"/>
    </location>
</feature>
<dbReference type="OrthoDB" id="1658288at2759"/>
<evidence type="ECO:0000313" key="7">
    <source>
        <dbReference type="Proteomes" id="UP000751190"/>
    </source>
</evidence>
<feature type="domain" description="PNPLA" evidence="5">
    <location>
        <begin position="70"/>
        <end position="294"/>
    </location>
</feature>
<comment type="similarity">
    <text evidence="1">Belongs to the patatin family.</text>
</comment>
<dbReference type="GO" id="GO:0047372">
    <property type="term" value="F:monoacylglycerol lipase activity"/>
    <property type="evidence" value="ECO:0007669"/>
    <property type="project" value="TreeGrafter"/>
</dbReference>
<accession>A0A8J5XMN3</accession>
<dbReference type="PANTHER" id="PTHR32176">
    <property type="entry name" value="XYLOSE ISOMERASE"/>
    <property type="match status" value="1"/>
</dbReference>
<keyword evidence="2 3" id="KW-0443">Lipid metabolism</keyword>